<accession>A0A5E6PT68</accession>
<dbReference type="PANTHER" id="PTHR43581">
    <property type="entry name" value="ATP/GTP PHOSPHATASE"/>
    <property type="match status" value="1"/>
</dbReference>
<organism evidence="2 3">
    <name type="scientific">Pseudomonas fluorescens</name>
    <dbReference type="NCBI Taxonomy" id="294"/>
    <lineage>
        <taxon>Bacteria</taxon>
        <taxon>Pseudomonadati</taxon>
        <taxon>Pseudomonadota</taxon>
        <taxon>Gammaproteobacteria</taxon>
        <taxon>Pseudomonadales</taxon>
        <taxon>Pseudomonadaceae</taxon>
        <taxon>Pseudomonas</taxon>
    </lineage>
</organism>
<dbReference type="InterPro" id="IPR003593">
    <property type="entry name" value="AAA+_ATPase"/>
</dbReference>
<feature type="domain" description="AAA+ ATPase" evidence="1">
    <location>
        <begin position="22"/>
        <end position="343"/>
    </location>
</feature>
<protein>
    <submittedName>
        <fullName evidence="2">DNA replication and repair protein RecF</fullName>
    </submittedName>
</protein>
<dbReference type="RefSeq" id="WP_150714722.1">
    <property type="nucleotide sequence ID" value="NZ_CABVGY010000002.1"/>
</dbReference>
<dbReference type="GO" id="GO:0005524">
    <property type="term" value="F:ATP binding"/>
    <property type="evidence" value="ECO:0007669"/>
    <property type="project" value="InterPro"/>
</dbReference>
<dbReference type="InterPro" id="IPR003959">
    <property type="entry name" value="ATPase_AAA_core"/>
</dbReference>
<gene>
    <name evidence="2" type="primary">recF_1</name>
    <name evidence="2" type="ORF">PS659_00545</name>
</gene>
<evidence type="ECO:0000313" key="2">
    <source>
        <dbReference type="EMBL" id="VVM46189.1"/>
    </source>
</evidence>
<evidence type="ECO:0000259" key="1">
    <source>
        <dbReference type="SMART" id="SM00382"/>
    </source>
</evidence>
<dbReference type="Gene3D" id="3.40.50.300">
    <property type="entry name" value="P-loop containing nucleotide triphosphate hydrolases"/>
    <property type="match status" value="1"/>
</dbReference>
<dbReference type="AlphaFoldDB" id="A0A5E6PT68"/>
<dbReference type="InterPro" id="IPR051396">
    <property type="entry name" value="Bact_Antivir_Def_Nuclease"/>
</dbReference>
<dbReference type="Proteomes" id="UP000326729">
    <property type="component" value="Unassembled WGS sequence"/>
</dbReference>
<reference evidence="2 3" key="1">
    <citation type="submission" date="2019-09" db="EMBL/GenBank/DDBJ databases">
        <authorList>
            <person name="Chandra G."/>
            <person name="Truman W A."/>
        </authorList>
    </citation>
    <scope>NUCLEOTIDE SEQUENCE [LARGE SCALE GENOMIC DNA]</scope>
    <source>
        <strain evidence="2">PS659</strain>
    </source>
</reference>
<name>A0A5E6PT68_PSEFL</name>
<dbReference type="InterPro" id="IPR027417">
    <property type="entry name" value="P-loop_NTPase"/>
</dbReference>
<evidence type="ECO:0000313" key="3">
    <source>
        <dbReference type="Proteomes" id="UP000326729"/>
    </source>
</evidence>
<dbReference type="EMBL" id="CABVGY010000002">
    <property type="protein sequence ID" value="VVM46189.1"/>
    <property type="molecule type" value="Genomic_DNA"/>
</dbReference>
<sequence length="423" mass="47299">MRLDRLHIQNFRCYEDATFDFQPGFNLVVGVNGSGKTSLLQAVAASFEDFMATMAVYSGSLNENDARFVIDNYSGRIRFERQYPIVIEANGDVFGDRSWLKIKLRVDEAAYPDSALVSAVMESATGLSQSKNIDLPLLAFYRSNRRWSTTNVSAEFSATQKLSRLDGYKNWHDSASDAQDFESWIIGKTLEQLQSVHRSSSIMSIFDDELNWINDALKCALPDSTGIYYDLPLRSILVNIEGKDPTPFNDLSDGQRGLIALISDIARRMCILNPHMGKDVLKNTSGVVIIDELDIHLHPAWQRNIVPALKQAFPKVQFIAASHSPQIIGSLQPEEVIILHNGDPSHPRVTYGLDSSSVLEEVMGVTQREPEIEKLLSELFSTLEDNDLKKAKAQLKALKLRAPDLPEFAGAEALIRRKEILGK</sequence>
<dbReference type="SMART" id="SM00382">
    <property type="entry name" value="AAA"/>
    <property type="match status" value="1"/>
</dbReference>
<dbReference type="GO" id="GO:0016887">
    <property type="term" value="F:ATP hydrolysis activity"/>
    <property type="evidence" value="ECO:0007669"/>
    <property type="project" value="InterPro"/>
</dbReference>
<proteinExistence type="predicted"/>
<dbReference type="OrthoDB" id="9815944at2"/>
<dbReference type="PANTHER" id="PTHR43581:SF2">
    <property type="entry name" value="EXCINUCLEASE ATPASE SUBUNIT"/>
    <property type="match status" value="1"/>
</dbReference>
<dbReference type="Pfam" id="PF13304">
    <property type="entry name" value="AAA_21"/>
    <property type="match status" value="1"/>
</dbReference>
<dbReference type="SUPFAM" id="SSF52540">
    <property type="entry name" value="P-loop containing nucleoside triphosphate hydrolases"/>
    <property type="match status" value="1"/>
</dbReference>